<protein>
    <submittedName>
        <fullName evidence="1">Uncharacterized protein</fullName>
    </submittedName>
</protein>
<dbReference type="Proteomes" id="UP001610446">
    <property type="component" value="Unassembled WGS sequence"/>
</dbReference>
<reference evidence="1 2" key="1">
    <citation type="submission" date="2024-07" db="EMBL/GenBank/DDBJ databases">
        <title>Section-level genome sequencing and comparative genomics of Aspergillus sections Usti and Cavernicolus.</title>
        <authorList>
            <consortium name="Lawrence Berkeley National Laboratory"/>
            <person name="Nybo J.L."/>
            <person name="Vesth T.C."/>
            <person name="Theobald S."/>
            <person name="Frisvad J.C."/>
            <person name="Larsen T.O."/>
            <person name="Kjaerboelling I."/>
            <person name="Rothschild-Mancinelli K."/>
            <person name="Lyhne E.K."/>
            <person name="Kogle M.E."/>
            <person name="Barry K."/>
            <person name="Clum A."/>
            <person name="Na H."/>
            <person name="Ledsgaard L."/>
            <person name="Lin J."/>
            <person name="Lipzen A."/>
            <person name="Kuo A."/>
            <person name="Riley R."/>
            <person name="Mondo S."/>
            <person name="Labutti K."/>
            <person name="Haridas S."/>
            <person name="Pangalinan J."/>
            <person name="Salamov A.A."/>
            <person name="Simmons B.A."/>
            <person name="Magnuson J.K."/>
            <person name="Chen J."/>
            <person name="Drula E."/>
            <person name="Henrissat B."/>
            <person name="Wiebenga A."/>
            <person name="Lubbers R.J."/>
            <person name="Gomes A.C."/>
            <person name="Makela M.R."/>
            <person name="Stajich J."/>
            <person name="Grigoriev I.V."/>
            <person name="Mortensen U.H."/>
            <person name="De Vries R.P."/>
            <person name="Baker S.E."/>
            <person name="Andersen M.R."/>
        </authorList>
    </citation>
    <scope>NUCLEOTIDE SEQUENCE [LARGE SCALE GENOMIC DNA]</scope>
    <source>
        <strain evidence="1 2">CBS 123904</strain>
    </source>
</reference>
<gene>
    <name evidence="1" type="ORF">BJY01DRAFT_205777</name>
</gene>
<name>A0ABR4KPQ7_9EURO</name>
<dbReference type="EMBL" id="JBFXLU010000016">
    <property type="protein sequence ID" value="KAL2854259.1"/>
    <property type="molecule type" value="Genomic_DNA"/>
</dbReference>
<proteinExistence type="predicted"/>
<keyword evidence="2" id="KW-1185">Reference proteome</keyword>
<comment type="caution">
    <text evidence="1">The sequence shown here is derived from an EMBL/GenBank/DDBJ whole genome shotgun (WGS) entry which is preliminary data.</text>
</comment>
<evidence type="ECO:0000313" key="1">
    <source>
        <dbReference type="EMBL" id="KAL2854259.1"/>
    </source>
</evidence>
<accession>A0ABR4KPQ7</accession>
<evidence type="ECO:0000313" key="2">
    <source>
        <dbReference type="Proteomes" id="UP001610446"/>
    </source>
</evidence>
<sequence>MLATMIVLLHKVEAPHTMQLLYTFGKFASVRLDKPSLKLGLAITFSMSNYELNDECQSQSSLAAQARQITLQVGECRVATARETLSN</sequence>
<organism evidence="1 2">
    <name type="scientific">Aspergillus pseudoustus</name>
    <dbReference type="NCBI Taxonomy" id="1810923"/>
    <lineage>
        <taxon>Eukaryota</taxon>
        <taxon>Fungi</taxon>
        <taxon>Dikarya</taxon>
        <taxon>Ascomycota</taxon>
        <taxon>Pezizomycotina</taxon>
        <taxon>Eurotiomycetes</taxon>
        <taxon>Eurotiomycetidae</taxon>
        <taxon>Eurotiales</taxon>
        <taxon>Aspergillaceae</taxon>
        <taxon>Aspergillus</taxon>
        <taxon>Aspergillus subgen. Nidulantes</taxon>
    </lineage>
</organism>